<name>A0ACC6UQ27_STRAO</name>
<dbReference type="EMBL" id="JBGCBD010000002">
    <property type="protein sequence ID" value="MEY9813585.1"/>
    <property type="molecule type" value="Genomic_DNA"/>
</dbReference>
<dbReference type="Proteomes" id="UP001565447">
    <property type="component" value="Unassembled WGS sequence"/>
</dbReference>
<protein>
    <submittedName>
        <fullName evidence="1">LLM-partnered FMN reductase</fullName>
    </submittedName>
</protein>
<proteinExistence type="predicted"/>
<sequence length="453" mass="42599">MRLVVVSAGLSVPSSTRLLGDRLASAAAASAGADPAGVRVVELRDLAVQIAHTFTNGFPGPALSEAFDAVTGADGLIVVTPVFSASYSGLFKSFFDALSSTDPEALTGTPVLIAATGGSARHSLVLDHALRPLFSYLRAVVVPTGVYAASEDWGAEGLNARIGRAAGELAALAAGAGADPALRQAPTSVRGPGPDGRPSPGPTAVAVPGGPGSAEGGLAGSGPGRDGHPSPGVAAVPGGRGSAEGGPAGSGPGRDGRLSPGVAAVPGGRGSVQGGLAGGGLGRDGRPSPGAVAVPGGRGSVQGGVAGSGPGRDGRLSPGAAAVPGGPGPAQGGPLGRGPNAPSGGEPSPATGTSADGAEPPMAASGAQGTAPRDGAAPGGRASSPGSRAGSGTAAPNGQPSPGPGAAPGRGTAPQPGAADRRGAPVGAPLPKKDTFENVTPFAERLAALRPGG</sequence>
<evidence type="ECO:0000313" key="1">
    <source>
        <dbReference type="EMBL" id="MEY9813585.1"/>
    </source>
</evidence>
<organism evidence="1 2">
    <name type="scientific">Streptomyces albogriseolus</name>
    <dbReference type="NCBI Taxonomy" id="1887"/>
    <lineage>
        <taxon>Bacteria</taxon>
        <taxon>Bacillati</taxon>
        <taxon>Actinomycetota</taxon>
        <taxon>Actinomycetes</taxon>
        <taxon>Kitasatosporales</taxon>
        <taxon>Streptomycetaceae</taxon>
        <taxon>Streptomyces</taxon>
        <taxon>Streptomyces albogriseolus group</taxon>
    </lineage>
</organism>
<gene>
    <name evidence="1" type="ORF">RKD21_003842</name>
</gene>
<comment type="caution">
    <text evidence="1">The sequence shown here is derived from an EMBL/GenBank/DDBJ whole genome shotgun (WGS) entry which is preliminary data.</text>
</comment>
<accession>A0ACC6UQ27</accession>
<reference evidence="1" key="1">
    <citation type="submission" date="2024-07" db="EMBL/GenBank/DDBJ databases">
        <title>Genome sequencing of plant associated microbes to promote plant fitness in Sorghum bicolor and Oryza sativa.</title>
        <authorList>
            <person name="Coleman-Derr D."/>
        </authorList>
    </citation>
    <scope>NUCLEOTIDE SEQUENCE</scope>
    <source>
        <strain evidence="1">SAI-173</strain>
    </source>
</reference>
<keyword evidence="2" id="KW-1185">Reference proteome</keyword>
<evidence type="ECO:0000313" key="2">
    <source>
        <dbReference type="Proteomes" id="UP001565447"/>
    </source>
</evidence>